<dbReference type="NCBIfam" id="TIGR00231">
    <property type="entry name" value="small_GTP"/>
    <property type="match status" value="1"/>
</dbReference>
<dbReference type="GO" id="GO:0003924">
    <property type="term" value="F:GTPase activity"/>
    <property type="evidence" value="ECO:0007669"/>
    <property type="project" value="EnsemblFungi"/>
</dbReference>
<dbReference type="GO" id="GO:0090338">
    <property type="term" value="P:positive regulation of formin-nucleated actin cable assembly"/>
    <property type="evidence" value="ECO:0007669"/>
    <property type="project" value="EnsemblFungi"/>
</dbReference>
<dbReference type="PANTHER" id="PTHR24072">
    <property type="entry name" value="RHO FAMILY GTPASE"/>
    <property type="match status" value="1"/>
</dbReference>
<evidence type="ECO:0000256" key="7">
    <source>
        <dbReference type="ARBA" id="ARBA00023136"/>
    </source>
</evidence>
<dbReference type="AlphaFoldDB" id="G0W712"/>
<dbReference type="SMART" id="SM00174">
    <property type="entry name" value="RHO"/>
    <property type="match status" value="1"/>
</dbReference>
<keyword evidence="5" id="KW-0547">Nucleotide-binding</keyword>
<proteinExistence type="inferred from homology"/>
<dbReference type="eggNOG" id="KOG0393">
    <property type="taxonomic scope" value="Eukaryota"/>
</dbReference>
<dbReference type="FunFam" id="3.40.50.300:FF:000983">
    <property type="entry name" value="Rho family GTPase"/>
    <property type="match status" value="1"/>
</dbReference>
<keyword evidence="6" id="KW-0342">GTP-binding</keyword>
<keyword evidence="12" id="KW-1185">Reference proteome</keyword>
<dbReference type="PROSITE" id="PS51420">
    <property type="entry name" value="RHO"/>
    <property type="match status" value="1"/>
</dbReference>
<dbReference type="SUPFAM" id="SSF52540">
    <property type="entry name" value="P-loop containing nucleoside triphosphate hydrolases"/>
    <property type="match status" value="1"/>
</dbReference>
<evidence type="ECO:0000313" key="11">
    <source>
        <dbReference type="EMBL" id="CCD23573.1"/>
    </source>
</evidence>
<comment type="subcellular location">
    <subcellularLocation>
        <location evidence="1">Cell membrane</location>
        <topology evidence="1">Lipid-anchor</topology>
        <orientation evidence="1">Cytoplasmic side</orientation>
    </subcellularLocation>
</comment>
<name>G0W712_NAUDC</name>
<dbReference type="InterPro" id="IPR001806">
    <property type="entry name" value="Small_GTPase"/>
</dbReference>
<keyword evidence="3" id="KW-1003">Cell membrane</keyword>
<dbReference type="InterPro" id="IPR003578">
    <property type="entry name" value="Small_GTPase_Rho"/>
</dbReference>
<dbReference type="GO" id="GO:0005935">
    <property type="term" value="C:cellular bud neck"/>
    <property type="evidence" value="ECO:0007669"/>
    <property type="project" value="EnsemblFungi"/>
</dbReference>
<dbReference type="SMART" id="SM00176">
    <property type="entry name" value="RAN"/>
    <property type="match status" value="1"/>
</dbReference>
<reference evidence="11 12" key="1">
    <citation type="journal article" date="2011" name="Proc. Natl. Acad. Sci. U.S.A.">
        <title>Evolutionary erosion of yeast sex chromosomes by mating-type switching accidents.</title>
        <authorList>
            <person name="Gordon J.L."/>
            <person name="Armisen D."/>
            <person name="Proux-Wera E."/>
            <person name="Oheigeartaigh S.S."/>
            <person name="Byrne K.P."/>
            <person name="Wolfe K.H."/>
        </authorList>
    </citation>
    <scope>NUCLEOTIDE SEQUENCE [LARGE SCALE GENOMIC DNA]</scope>
    <source>
        <strain evidence="12">ATCC 10597 / BCRC 20456 / CBS 421 / NBRC 0211 / NRRL Y-12639</strain>
    </source>
</reference>
<dbReference type="GO" id="GO:0030011">
    <property type="term" value="P:maintenance of cell polarity"/>
    <property type="evidence" value="ECO:0007669"/>
    <property type="project" value="EnsemblFungi"/>
</dbReference>
<organism evidence="11 12">
    <name type="scientific">Naumovozyma dairenensis (strain ATCC 10597 / BCRC 20456 / CBS 421 / NBRC 0211 / NRRL Y-12639)</name>
    <name type="common">Saccharomyces dairenensis</name>
    <dbReference type="NCBI Taxonomy" id="1071378"/>
    <lineage>
        <taxon>Eukaryota</taxon>
        <taxon>Fungi</taxon>
        <taxon>Dikarya</taxon>
        <taxon>Ascomycota</taxon>
        <taxon>Saccharomycotina</taxon>
        <taxon>Saccharomycetes</taxon>
        <taxon>Saccharomycetales</taxon>
        <taxon>Saccharomycetaceae</taxon>
        <taxon>Naumovozyma</taxon>
    </lineage>
</organism>
<dbReference type="SMART" id="SM00173">
    <property type="entry name" value="RAS"/>
    <property type="match status" value="1"/>
</dbReference>
<evidence type="ECO:0000256" key="10">
    <source>
        <dbReference type="ARBA" id="ARBA00067969"/>
    </source>
</evidence>
<dbReference type="KEGG" id="ndi:NDAI_0B05400"/>
<dbReference type="STRING" id="1071378.G0W712"/>
<dbReference type="Gene3D" id="3.40.50.300">
    <property type="entry name" value="P-loop containing nucleotide triphosphate hydrolases"/>
    <property type="match status" value="1"/>
</dbReference>
<evidence type="ECO:0000256" key="3">
    <source>
        <dbReference type="ARBA" id="ARBA00022475"/>
    </source>
</evidence>
<evidence type="ECO:0000313" key="12">
    <source>
        <dbReference type="Proteomes" id="UP000000689"/>
    </source>
</evidence>
<keyword evidence="8" id="KW-0449">Lipoprotein</keyword>
<accession>G0W712</accession>
<dbReference type="OMA" id="GAFAHIQ"/>
<evidence type="ECO:0000256" key="8">
    <source>
        <dbReference type="ARBA" id="ARBA00023288"/>
    </source>
</evidence>
<dbReference type="InterPro" id="IPR005225">
    <property type="entry name" value="Small_GTP-bd"/>
</dbReference>
<keyword evidence="7" id="KW-0472">Membrane</keyword>
<dbReference type="SMART" id="SM00175">
    <property type="entry name" value="RAB"/>
    <property type="match status" value="1"/>
</dbReference>
<sequence length="295" mass="33437">MTIEEPKRTDNLTLYSKKEHLYNQSISSEVASTTPSIEEKWKPKLSSAFARTLSSIPSYEQMKKDHKVADYHLKIVVVGDGNVGKTCLLISYVNNEFPTDYIPTVFENYVTSVNMPNREVIELALWDTAGQEEYNRLRPLSYTDVDVLMVCYSVDNKTSLEHVEELWFPEVRHFCGKTPVMLIGLKSDLYAEDKGEGLVETKHAELIAKKMGAFVHLQCSAKSRDNVEEVFNKAIEIVLGDSRGDGKASNSVLKNPFKKNVSKRRSNLATSYDIKVDKPVRAKNERFKGSRCIIT</sequence>
<keyword evidence="9" id="KW-0636">Prenylation</keyword>
<gene>
    <name evidence="11" type="primary">NDAI0B05400</name>
    <name evidence="11" type="ordered locus">NDAI_0B05400</name>
</gene>
<dbReference type="GO" id="GO:0005886">
    <property type="term" value="C:plasma membrane"/>
    <property type="evidence" value="ECO:0007669"/>
    <property type="project" value="UniProtKB-SubCell"/>
</dbReference>
<dbReference type="OrthoDB" id="4031310at2759"/>
<evidence type="ECO:0000256" key="2">
    <source>
        <dbReference type="ARBA" id="ARBA00010142"/>
    </source>
</evidence>
<dbReference type="Pfam" id="PF00071">
    <property type="entry name" value="Ras"/>
    <property type="match status" value="1"/>
</dbReference>
<evidence type="ECO:0000256" key="9">
    <source>
        <dbReference type="ARBA" id="ARBA00023289"/>
    </source>
</evidence>
<keyword evidence="4" id="KW-0488">Methylation</keyword>
<dbReference type="PRINTS" id="PR00449">
    <property type="entry name" value="RASTRNSFRMNG"/>
</dbReference>
<comment type="similarity">
    <text evidence="2">Belongs to the small GTPase superfamily. Rho family.</text>
</comment>
<evidence type="ECO:0000256" key="1">
    <source>
        <dbReference type="ARBA" id="ARBA00004342"/>
    </source>
</evidence>
<dbReference type="GO" id="GO:0000131">
    <property type="term" value="C:incipient cellular bud site"/>
    <property type="evidence" value="ECO:0007669"/>
    <property type="project" value="EnsemblFungi"/>
</dbReference>
<dbReference type="GO" id="GO:0007264">
    <property type="term" value="P:small GTPase-mediated signal transduction"/>
    <property type="evidence" value="ECO:0007669"/>
    <property type="project" value="InterPro"/>
</dbReference>
<dbReference type="InterPro" id="IPR027417">
    <property type="entry name" value="P-loop_NTPase"/>
</dbReference>
<protein>
    <recommendedName>
        <fullName evidence="10">GTP-binding protein RHO4</fullName>
    </recommendedName>
</protein>
<evidence type="ECO:0000256" key="6">
    <source>
        <dbReference type="ARBA" id="ARBA00023134"/>
    </source>
</evidence>
<dbReference type="GeneID" id="11498514"/>
<dbReference type="RefSeq" id="XP_003668816.1">
    <property type="nucleotide sequence ID" value="XM_003668768.1"/>
</dbReference>
<evidence type="ECO:0000256" key="4">
    <source>
        <dbReference type="ARBA" id="ARBA00022481"/>
    </source>
</evidence>
<evidence type="ECO:0000256" key="5">
    <source>
        <dbReference type="ARBA" id="ARBA00022741"/>
    </source>
</evidence>
<dbReference type="EMBL" id="HE580268">
    <property type="protein sequence ID" value="CCD23573.1"/>
    <property type="molecule type" value="Genomic_DNA"/>
</dbReference>
<dbReference type="PROSITE" id="PS51419">
    <property type="entry name" value="RAB"/>
    <property type="match status" value="1"/>
</dbReference>
<dbReference type="PROSITE" id="PS51421">
    <property type="entry name" value="RAS"/>
    <property type="match status" value="1"/>
</dbReference>
<dbReference type="GO" id="GO:0005525">
    <property type="term" value="F:GTP binding"/>
    <property type="evidence" value="ECO:0007669"/>
    <property type="project" value="UniProtKB-KW"/>
</dbReference>
<dbReference type="Proteomes" id="UP000000689">
    <property type="component" value="Chromosome 2"/>
</dbReference>
<dbReference type="HOGENOM" id="CLU_041217_21_1_1"/>